<dbReference type="SUPFAM" id="SSF51569">
    <property type="entry name" value="Aldolase"/>
    <property type="match status" value="1"/>
</dbReference>
<keyword evidence="7" id="KW-0704">Schiff base</keyword>
<comment type="similarity">
    <text evidence="3">Belongs to the KHG/KDPG aldolase family.</text>
</comment>
<dbReference type="InterPro" id="IPR013785">
    <property type="entry name" value="Aldolase_TIM"/>
</dbReference>
<organism evidence="9 10">
    <name type="scientific">Anaerobutyricum hallii</name>
    <dbReference type="NCBI Taxonomy" id="39488"/>
    <lineage>
        <taxon>Bacteria</taxon>
        <taxon>Bacillati</taxon>
        <taxon>Bacillota</taxon>
        <taxon>Clostridia</taxon>
        <taxon>Lachnospirales</taxon>
        <taxon>Lachnospiraceae</taxon>
        <taxon>Anaerobutyricum</taxon>
    </lineage>
</organism>
<protein>
    <recommendedName>
        <fullName evidence="5">2-dehydro-3-deoxy-phosphogluconate aldolase</fullName>
        <ecNumber evidence="5">4.1.2.14</ecNumber>
    </recommendedName>
</protein>
<evidence type="ECO:0000256" key="7">
    <source>
        <dbReference type="ARBA" id="ARBA00023270"/>
    </source>
</evidence>
<evidence type="ECO:0000256" key="4">
    <source>
        <dbReference type="ARBA" id="ARBA00011233"/>
    </source>
</evidence>
<dbReference type="PANTHER" id="PTHR30246:SF1">
    <property type="entry name" value="2-DEHYDRO-3-DEOXY-6-PHOSPHOGALACTONATE ALDOLASE-RELATED"/>
    <property type="match status" value="1"/>
</dbReference>
<evidence type="ECO:0000313" key="9">
    <source>
        <dbReference type="EMBL" id="RGZ84786.1"/>
    </source>
</evidence>
<dbReference type="AlphaFoldDB" id="A0A413PZS9"/>
<keyword evidence="6 9" id="KW-0456">Lyase</keyword>
<comment type="subunit">
    <text evidence="4">Homotrimer.</text>
</comment>
<dbReference type="PROSITE" id="PS00160">
    <property type="entry name" value="ALDOLASE_KDPG_KHG_2"/>
    <property type="match status" value="1"/>
</dbReference>
<dbReference type="Proteomes" id="UP000286561">
    <property type="component" value="Unassembled WGS sequence"/>
</dbReference>
<evidence type="ECO:0000256" key="3">
    <source>
        <dbReference type="ARBA" id="ARBA00006906"/>
    </source>
</evidence>
<comment type="catalytic activity">
    <reaction evidence="1">
        <text>2-dehydro-3-deoxy-6-phospho-D-gluconate = D-glyceraldehyde 3-phosphate + pyruvate</text>
        <dbReference type="Rhea" id="RHEA:17089"/>
        <dbReference type="ChEBI" id="CHEBI:15361"/>
        <dbReference type="ChEBI" id="CHEBI:57569"/>
        <dbReference type="ChEBI" id="CHEBI:59776"/>
        <dbReference type="EC" id="4.1.2.14"/>
    </reaction>
</comment>
<dbReference type="Pfam" id="PF01081">
    <property type="entry name" value="Aldolase"/>
    <property type="match status" value="1"/>
</dbReference>
<evidence type="ECO:0000256" key="6">
    <source>
        <dbReference type="ARBA" id="ARBA00023239"/>
    </source>
</evidence>
<comment type="caution">
    <text evidence="9">The sequence shown here is derived from an EMBL/GenBank/DDBJ whole genome shotgun (WGS) entry which is preliminary data.</text>
</comment>
<dbReference type="InterPro" id="IPR031337">
    <property type="entry name" value="KDPG/KHG_AS_1"/>
</dbReference>
<dbReference type="EMBL" id="QSEP01000013">
    <property type="protein sequence ID" value="RGZ84786.1"/>
    <property type="molecule type" value="Genomic_DNA"/>
</dbReference>
<evidence type="ECO:0000256" key="1">
    <source>
        <dbReference type="ARBA" id="ARBA00000654"/>
    </source>
</evidence>
<dbReference type="Gene3D" id="3.20.20.70">
    <property type="entry name" value="Aldolase class I"/>
    <property type="match status" value="1"/>
</dbReference>
<dbReference type="InterPro" id="IPR031338">
    <property type="entry name" value="KDPG/KHG_AS_2"/>
</dbReference>
<dbReference type="NCBIfam" id="TIGR01182">
    <property type="entry name" value="eda"/>
    <property type="match status" value="1"/>
</dbReference>
<proteinExistence type="inferred from homology"/>
<accession>A0A413PZS9</accession>
<name>A0A413PZS9_9FIRM</name>
<dbReference type="EC" id="4.1.2.14" evidence="5"/>
<reference evidence="9 10" key="1">
    <citation type="submission" date="2018-08" db="EMBL/GenBank/DDBJ databases">
        <title>A genome reference for cultivated species of the human gut microbiota.</title>
        <authorList>
            <person name="Zou Y."/>
            <person name="Xue W."/>
            <person name="Luo G."/>
        </authorList>
    </citation>
    <scope>NUCLEOTIDE SEQUENCE [LARGE SCALE GENOMIC DNA]</scope>
    <source>
        <strain evidence="9 10">AM48-23BH</strain>
    </source>
</reference>
<dbReference type="GO" id="GO:0008675">
    <property type="term" value="F:2-dehydro-3-deoxy-phosphogluconate aldolase activity"/>
    <property type="evidence" value="ECO:0007669"/>
    <property type="project" value="UniProtKB-EC"/>
</dbReference>
<dbReference type="CDD" id="cd00452">
    <property type="entry name" value="KDPG_aldolase"/>
    <property type="match status" value="1"/>
</dbReference>
<comment type="pathway">
    <text evidence="2">Carbohydrate acid metabolism; 2-dehydro-3-deoxy-D-gluconate degradation; D-glyceraldehyde 3-phosphate and pyruvate from 2-dehydro-3-deoxy-D-gluconate: step 2/2.</text>
</comment>
<evidence type="ECO:0000256" key="5">
    <source>
        <dbReference type="ARBA" id="ARBA00013063"/>
    </source>
</evidence>
<gene>
    <name evidence="9" type="primary">eda</name>
    <name evidence="9" type="ORF">DW972_03915</name>
</gene>
<evidence type="ECO:0000256" key="8">
    <source>
        <dbReference type="ARBA" id="ARBA00023277"/>
    </source>
</evidence>
<keyword evidence="8" id="KW-0119">Carbohydrate metabolism</keyword>
<evidence type="ECO:0000313" key="10">
    <source>
        <dbReference type="Proteomes" id="UP000286561"/>
    </source>
</evidence>
<dbReference type="PANTHER" id="PTHR30246">
    <property type="entry name" value="2-KETO-3-DEOXY-6-PHOSPHOGLUCONATE ALDOLASE"/>
    <property type="match status" value="1"/>
</dbReference>
<dbReference type="InterPro" id="IPR000887">
    <property type="entry name" value="Aldlse_KDPG_KHG"/>
</dbReference>
<sequence>MRKLTGGISMNKVIEKLKQIGVIPLAVFKDEKQAVPVANALSKAGIDTLEVTLRTEKGVKAIEEIKKNCPGFLAGAGTVKTLEQAKEVRKAGADYIVTPAYNEAIANWCKENDMPLLPGVTTPYEIQKAVSNGFTTLKFFPAENYGGAKTLKALAGPFPEVSFMPTGGINTENMGNYLANSNVSMVGGGWICSQMLLEKADYEGITNKAKEALQKFLGYEVVHVGINTADTAEGEFVAESIGNVFKMPVYKGELSNFVGTGFEVNNFKGLGKYGHVAIDTNRIESAEYYLKKDNIEMNEESRVMVDGKTKVVYLKDEFAGYAIHLRQR</sequence>
<dbReference type="PROSITE" id="PS00159">
    <property type="entry name" value="ALDOLASE_KDPG_KHG_1"/>
    <property type="match status" value="1"/>
</dbReference>
<evidence type="ECO:0000256" key="2">
    <source>
        <dbReference type="ARBA" id="ARBA00004736"/>
    </source>
</evidence>